<name>A0A9P4VQD5_9PEZI</name>
<proteinExistence type="predicted"/>
<keyword evidence="2" id="KW-1185">Reference proteome</keyword>
<organism evidence="1 2">
    <name type="scientific">Patellaria atrata CBS 101060</name>
    <dbReference type="NCBI Taxonomy" id="1346257"/>
    <lineage>
        <taxon>Eukaryota</taxon>
        <taxon>Fungi</taxon>
        <taxon>Dikarya</taxon>
        <taxon>Ascomycota</taxon>
        <taxon>Pezizomycotina</taxon>
        <taxon>Dothideomycetes</taxon>
        <taxon>Dothideomycetes incertae sedis</taxon>
        <taxon>Patellariales</taxon>
        <taxon>Patellariaceae</taxon>
        <taxon>Patellaria</taxon>
    </lineage>
</organism>
<reference evidence="1" key="1">
    <citation type="journal article" date="2020" name="Stud. Mycol.">
        <title>101 Dothideomycetes genomes: a test case for predicting lifestyles and emergence of pathogens.</title>
        <authorList>
            <person name="Haridas S."/>
            <person name="Albert R."/>
            <person name="Binder M."/>
            <person name="Bloem J."/>
            <person name="Labutti K."/>
            <person name="Salamov A."/>
            <person name="Andreopoulos B."/>
            <person name="Baker S."/>
            <person name="Barry K."/>
            <person name="Bills G."/>
            <person name="Bluhm B."/>
            <person name="Cannon C."/>
            <person name="Castanera R."/>
            <person name="Culley D."/>
            <person name="Daum C."/>
            <person name="Ezra D."/>
            <person name="Gonzalez J."/>
            <person name="Henrissat B."/>
            <person name="Kuo A."/>
            <person name="Liang C."/>
            <person name="Lipzen A."/>
            <person name="Lutzoni F."/>
            <person name="Magnuson J."/>
            <person name="Mondo S."/>
            <person name="Nolan M."/>
            <person name="Ohm R."/>
            <person name="Pangilinan J."/>
            <person name="Park H.-J."/>
            <person name="Ramirez L."/>
            <person name="Alfaro M."/>
            <person name="Sun H."/>
            <person name="Tritt A."/>
            <person name="Yoshinaga Y."/>
            <person name="Zwiers L.-H."/>
            <person name="Turgeon B."/>
            <person name="Goodwin S."/>
            <person name="Spatafora J."/>
            <person name="Crous P."/>
            <person name="Grigoriev I."/>
        </authorList>
    </citation>
    <scope>NUCLEOTIDE SEQUENCE</scope>
    <source>
        <strain evidence="1">CBS 101060</strain>
    </source>
</reference>
<dbReference type="EMBL" id="MU006103">
    <property type="protein sequence ID" value="KAF2836429.1"/>
    <property type="molecule type" value="Genomic_DNA"/>
</dbReference>
<dbReference type="AlphaFoldDB" id="A0A9P4VQD5"/>
<protein>
    <submittedName>
        <fullName evidence="1">Uncharacterized protein</fullName>
    </submittedName>
</protein>
<sequence length="154" mass="16850">MLEMTCRCSNTGGTVGRRVGEIQHWRSDRKEVKSGITRSSRSSIQGLSCIASSLFAPFCCEMVKNANDEGGIYCFRIEGLVGIAAWSQELRTQRTGGSSHEQLARRPIDPIVFTSYRPSSLYEHIAAPAFTRITTTGCTQSPGFIGSSQPPGYH</sequence>
<comment type="caution">
    <text evidence="1">The sequence shown here is derived from an EMBL/GenBank/DDBJ whole genome shotgun (WGS) entry which is preliminary data.</text>
</comment>
<evidence type="ECO:0000313" key="1">
    <source>
        <dbReference type="EMBL" id="KAF2836429.1"/>
    </source>
</evidence>
<accession>A0A9P4VQD5</accession>
<dbReference type="Proteomes" id="UP000799429">
    <property type="component" value="Unassembled WGS sequence"/>
</dbReference>
<gene>
    <name evidence="1" type="ORF">M501DRAFT_238888</name>
</gene>
<evidence type="ECO:0000313" key="2">
    <source>
        <dbReference type="Proteomes" id="UP000799429"/>
    </source>
</evidence>